<evidence type="ECO:0000313" key="1">
    <source>
        <dbReference type="EMBL" id="SES00819.1"/>
    </source>
</evidence>
<protein>
    <submittedName>
        <fullName evidence="1">Uncharacterized protein</fullName>
    </submittedName>
</protein>
<dbReference type="RefSeq" id="WP_074756747.1">
    <property type="nucleotide sequence ID" value="NZ_FOGJ01000016.1"/>
</dbReference>
<proteinExistence type="predicted"/>
<gene>
    <name evidence="1" type="ORF">SAMN04487884_11625</name>
</gene>
<sequence length="334" mass="38378">MKKIVFLSISPKTWDGLETLWDKATADSENEVTVIPIPTYKRDSNNNLSDAQYTLLGYPDNVPITDINAYSLKANHPDIIYTQNIQDTSNFGFCVHPAFHTNTLKACTDQLVYVPYMCTEEISFDNKPYLESIKMLFICPAIKNNVDRIIVQSKNQKELYLRYLAEGNPKLIELWSSRISYNNYPRNEILKKYDRQTVYRPDEWNALLCPDSNGHKKTVLLCTSVIEILTNEHRVINKLIELFEDHLNKSDDYVLIWRPYPAIMEAIKMLRPGLVGDYDNLVSFYRKNHIGILDELQSPTSAIIIGDEYLGDACGVMELFKTTGKPVTLLDYGI</sequence>
<dbReference type="OrthoDB" id="1662110at2"/>
<evidence type="ECO:0000313" key="2">
    <source>
        <dbReference type="Proteomes" id="UP000182584"/>
    </source>
</evidence>
<reference evidence="1 2" key="1">
    <citation type="submission" date="2016-10" db="EMBL/GenBank/DDBJ databases">
        <authorList>
            <person name="de Groot N.N."/>
        </authorList>
    </citation>
    <scope>NUCLEOTIDE SEQUENCE [LARGE SCALE GENOMIC DNA]</scope>
    <source>
        <strain evidence="1 2">AR40</strain>
    </source>
</reference>
<dbReference type="AlphaFoldDB" id="A0A1H9TUQ3"/>
<dbReference type="Proteomes" id="UP000182584">
    <property type="component" value="Unassembled WGS sequence"/>
</dbReference>
<dbReference type="EMBL" id="FOGJ01000016">
    <property type="protein sequence ID" value="SES00819.1"/>
    <property type="molecule type" value="Genomic_DNA"/>
</dbReference>
<organism evidence="1 2">
    <name type="scientific">Butyrivibrio fibrisolvens</name>
    <dbReference type="NCBI Taxonomy" id="831"/>
    <lineage>
        <taxon>Bacteria</taxon>
        <taxon>Bacillati</taxon>
        <taxon>Bacillota</taxon>
        <taxon>Clostridia</taxon>
        <taxon>Lachnospirales</taxon>
        <taxon>Lachnospiraceae</taxon>
        <taxon>Butyrivibrio</taxon>
    </lineage>
</organism>
<accession>A0A1H9TUQ3</accession>
<name>A0A1H9TUQ3_BUTFI</name>